<reference evidence="2" key="4">
    <citation type="submission" date="2017-01" db="EMBL/GenBank/DDBJ databases">
        <authorList>
            <person name="Mah S.A."/>
            <person name="Swanson W.J."/>
            <person name="Moy G.W."/>
            <person name="Vacquier V.D."/>
        </authorList>
    </citation>
    <scope>NUCLEOTIDE SEQUENCE [LARGE SCALE GENOMIC DNA]</scope>
    <source>
        <strain evidence="2">129</strain>
    </source>
</reference>
<reference evidence="1" key="2">
    <citation type="submission" date="2014-08" db="EMBL/GenBank/DDBJ databases">
        <title>Exploiting Issatchenkia orientalis SD108 for Succinic Acid Production.</title>
        <authorList>
            <person name="Xiao H."/>
            <person name="Shao Z."/>
            <person name="Jiang Y."/>
            <person name="Dole S."/>
            <person name="Zhao H."/>
        </authorList>
    </citation>
    <scope>NUCLEOTIDE SEQUENCE [LARGE SCALE GENOMIC DNA]</scope>
    <source>
        <strain evidence="1">SD108</strain>
    </source>
</reference>
<dbReference type="Proteomes" id="UP000029867">
    <property type="component" value="Unassembled WGS sequence"/>
</dbReference>
<reference evidence="4" key="3">
    <citation type="journal article" date="2017" name="Genome Announc.">
        <title>Genome sequences of Cyberlindnera fabianii 65, Pichia kudriavzevii 129, and Saccharomyces cerevisiae 131 isolated from fermented masau fruits in Zimbabwe.</title>
        <authorList>
            <person name="van Rijswijck I.M.H."/>
            <person name="Derks M.F.L."/>
            <person name="Abee T."/>
            <person name="de Ridder D."/>
            <person name="Smid E.J."/>
        </authorList>
    </citation>
    <scope>NUCLEOTIDE SEQUENCE [LARGE SCALE GENOMIC DNA]</scope>
    <source>
        <strain evidence="4">129</strain>
    </source>
</reference>
<evidence type="ECO:0000313" key="1">
    <source>
        <dbReference type="EMBL" id="KGK38260.1"/>
    </source>
</evidence>
<dbReference type="EMBL" id="JQFK01000022">
    <property type="protein sequence ID" value="KGK38260.1"/>
    <property type="molecule type" value="Genomic_DNA"/>
</dbReference>
<organism evidence="1 3">
    <name type="scientific">Pichia kudriavzevii</name>
    <name type="common">Yeast</name>
    <name type="synonym">Issatchenkia orientalis</name>
    <dbReference type="NCBI Taxonomy" id="4909"/>
    <lineage>
        <taxon>Eukaryota</taxon>
        <taxon>Fungi</taxon>
        <taxon>Dikarya</taxon>
        <taxon>Ascomycota</taxon>
        <taxon>Saccharomycotina</taxon>
        <taxon>Pichiomycetes</taxon>
        <taxon>Pichiales</taxon>
        <taxon>Pichiaceae</taxon>
        <taxon>Pichia</taxon>
    </lineage>
</organism>
<gene>
    <name evidence="2" type="ORF">BOH78_3480</name>
    <name evidence="1" type="ORF">JL09_g2571</name>
</gene>
<comment type="caution">
    <text evidence="1">The sequence shown here is derived from an EMBL/GenBank/DDBJ whole genome shotgun (WGS) entry which is preliminary data.</text>
</comment>
<protein>
    <submittedName>
        <fullName evidence="1">Uncharacterized protein</fullName>
    </submittedName>
</protein>
<dbReference type="EMBL" id="MQVM01000017">
    <property type="protein sequence ID" value="ONH72977.1"/>
    <property type="molecule type" value="Genomic_DNA"/>
</dbReference>
<proteinExistence type="predicted"/>
<dbReference type="AlphaFoldDB" id="A0A099P020"/>
<dbReference type="Proteomes" id="UP000189274">
    <property type="component" value="Unassembled WGS sequence"/>
</dbReference>
<evidence type="ECO:0000313" key="3">
    <source>
        <dbReference type="Proteomes" id="UP000029867"/>
    </source>
</evidence>
<name>A0A099P020_PICKU</name>
<accession>A0A099P020</accession>
<sequence length="122" mass="14423">MAEPNQLNNRLDHLKATLLHENTERIDLPEQLFEKNQFIVKLSNETNDFKKVIIDKKHKTDAFPEQIQTLKSNLFALQRKTYLSQHKKRIKYIHGISIVKMPNLFNPKTDTIIKEEDLAQKK</sequence>
<evidence type="ECO:0000313" key="2">
    <source>
        <dbReference type="EMBL" id="ONH72977.1"/>
    </source>
</evidence>
<reference evidence="3" key="1">
    <citation type="journal article" date="2014" name="Microb. Cell Fact.">
        <title>Exploiting Issatchenkia orientalis SD108 for succinic acid production.</title>
        <authorList>
            <person name="Xiao H."/>
            <person name="Shao Z."/>
            <person name="Jiang Y."/>
            <person name="Dole S."/>
            <person name="Zhao H."/>
        </authorList>
    </citation>
    <scope>NUCLEOTIDE SEQUENCE [LARGE SCALE GENOMIC DNA]</scope>
    <source>
        <strain evidence="3">SD108</strain>
    </source>
</reference>
<evidence type="ECO:0000313" key="4">
    <source>
        <dbReference type="Proteomes" id="UP000189274"/>
    </source>
</evidence>
<dbReference type="HOGENOM" id="CLU_2027064_0_0_1"/>